<dbReference type="Proteomes" id="UP000042958">
    <property type="component" value="Unassembled WGS sequence"/>
</dbReference>
<dbReference type="PANTHER" id="PTHR13847:SF279">
    <property type="entry name" value="FAD DEPENDENT OXIDOREDUCTASE DOMAIN-CONTAINING PROTEIN-RELATED"/>
    <property type="match status" value="1"/>
</dbReference>
<dbReference type="SUPFAM" id="SSF51905">
    <property type="entry name" value="FAD/NAD(P)-binding domain"/>
    <property type="match status" value="1"/>
</dbReference>
<evidence type="ECO:0000313" key="3">
    <source>
        <dbReference type="EMBL" id="CEJ55993.1"/>
    </source>
</evidence>
<dbReference type="PANTHER" id="PTHR13847">
    <property type="entry name" value="SARCOSINE DEHYDROGENASE-RELATED"/>
    <property type="match status" value="1"/>
</dbReference>
<protein>
    <submittedName>
        <fullName evidence="3">Putative FAD dependent oxidoreductase superfamily</fullName>
    </submittedName>
</protein>
<dbReference type="Gene3D" id="3.50.50.60">
    <property type="entry name" value="FAD/NAD(P)-binding domain"/>
    <property type="match status" value="1"/>
</dbReference>
<feature type="domain" description="FAD dependent oxidoreductase" evidence="2">
    <location>
        <begin position="51"/>
        <end position="427"/>
    </location>
</feature>
<evidence type="ECO:0000256" key="1">
    <source>
        <dbReference type="SAM" id="MobiDB-lite"/>
    </source>
</evidence>
<dbReference type="GO" id="GO:0005737">
    <property type="term" value="C:cytoplasm"/>
    <property type="evidence" value="ECO:0007669"/>
    <property type="project" value="TreeGrafter"/>
</dbReference>
<feature type="compositionally biased region" description="Polar residues" evidence="1">
    <location>
        <begin position="15"/>
        <end position="26"/>
    </location>
</feature>
<dbReference type="EMBL" id="CDHK01000002">
    <property type="protein sequence ID" value="CEJ55993.1"/>
    <property type="molecule type" value="Genomic_DNA"/>
</dbReference>
<evidence type="ECO:0000313" key="4">
    <source>
        <dbReference type="Proteomes" id="UP000042958"/>
    </source>
</evidence>
<dbReference type="InterPro" id="IPR006076">
    <property type="entry name" value="FAD-dep_OxRdtase"/>
</dbReference>
<dbReference type="Pfam" id="PF01266">
    <property type="entry name" value="DAO"/>
    <property type="match status" value="1"/>
</dbReference>
<gene>
    <name evidence="3" type="ORF">PMG11_02220</name>
</gene>
<organism evidence="3 4">
    <name type="scientific">Penicillium brasilianum</name>
    <dbReference type="NCBI Taxonomy" id="104259"/>
    <lineage>
        <taxon>Eukaryota</taxon>
        <taxon>Fungi</taxon>
        <taxon>Dikarya</taxon>
        <taxon>Ascomycota</taxon>
        <taxon>Pezizomycotina</taxon>
        <taxon>Eurotiomycetes</taxon>
        <taxon>Eurotiomycetidae</taxon>
        <taxon>Eurotiales</taxon>
        <taxon>Aspergillaceae</taxon>
        <taxon>Penicillium</taxon>
    </lineage>
</organism>
<proteinExistence type="predicted"/>
<accession>A0A0F7TLZ9</accession>
<dbReference type="Gene3D" id="3.30.9.10">
    <property type="entry name" value="D-Amino Acid Oxidase, subunit A, domain 2"/>
    <property type="match status" value="1"/>
</dbReference>
<sequence length="474" mass="52046">MPARTQDLPTRTRDSSSQCFPANNPGETFWQSTRHKLHDHRSTEQLPKHSDIVIVGAGYAGVSTAYHLVKDHGDVNKSITILEARGACSGATGRNGGHARPDFYGHIPTYIDRAGARAGAEIAEFEINNLRALKKIIEQEKIDCDFTLARSIDVWCNAEAAEKAKSVYDRIVAEGFEYMDDVVFYTGDTVEGICGVKGAKACASFTAGTMWPYKFIMHLVELIVDAGVNLQTNTPVTSVTADPEGGFTIETPRGKMHAGKVVYANNAYVSGLLPQYKKNIVPCKGICCRITVPDGVTAPLLNNSYINRTEDNVLSYLIPRADGSIVVGGAAAVFRAHENQWYDNVDDTILIDSAKDYYIDYMQKTYHGWEDTGARIDKIWSGVMGYSYDSNPHIGNVPGGKDQYILAGFNGHGMPVIWLSSKELAKMIVQDIPFEQTTMPRLFQTSQLRIDRALNGKTEDGDILGSGKFPATKP</sequence>
<keyword evidence="4" id="KW-1185">Reference proteome</keyword>
<dbReference type="STRING" id="104259.A0A0F7TLZ9"/>
<reference evidence="4" key="1">
    <citation type="journal article" date="2015" name="Genome Announc.">
        <title>Draft genome sequence of the fungus Penicillium brasilianum MG11.</title>
        <authorList>
            <person name="Horn F."/>
            <person name="Linde J."/>
            <person name="Mattern D.J."/>
            <person name="Walther G."/>
            <person name="Guthke R."/>
            <person name="Brakhage A.A."/>
            <person name="Valiante V."/>
        </authorList>
    </citation>
    <scope>NUCLEOTIDE SEQUENCE [LARGE SCALE GENOMIC DNA]</scope>
    <source>
        <strain evidence="4">MG11</strain>
    </source>
</reference>
<feature type="region of interest" description="Disordered" evidence="1">
    <location>
        <begin position="1"/>
        <end position="26"/>
    </location>
</feature>
<dbReference type="OrthoDB" id="429143at2759"/>
<dbReference type="InterPro" id="IPR036188">
    <property type="entry name" value="FAD/NAD-bd_sf"/>
</dbReference>
<dbReference type="AlphaFoldDB" id="A0A0F7TLZ9"/>
<evidence type="ECO:0000259" key="2">
    <source>
        <dbReference type="Pfam" id="PF01266"/>
    </source>
</evidence>
<name>A0A0F7TLZ9_PENBI</name>